<proteinExistence type="predicted"/>
<sequence>MGRPVKRLNTAGEVSISRAMPSVRLHRMTRTITSPITLLFLRNEVLRRSKGAFFVCTTLCQSSSDVVRWWLSLTFSLPSGFPPEGELEEAGGGGREEATALKSVCTAS</sequence>
<evidence type="ECO:0000256" key="1">
    <source>
        <dbReference type="SAM" id="MobiDB-lite"/>
    </source>
</evidence>
<dbReference type="Proteomes" id="UP000792457">
    <property type="component" value="Unassembled WGS sequence"/>
</dbReference>
<reference evidence="2" key="2">
    <citation type="submission" date="2017-10" db="EMBL/GenBank/DDBJ databases">
        <title>Ladona fulva Genome sequencing and assembly.</title>
        <authorList>
            <person name="Murali S."/>
            <person name="Richards S."/>
            <person name="Bandaranaike D."/>
            <person name="Bellair M."/>
            <person name="Blankenburg K."/>
            <person name="Chao H."/>
            <person name="Dinh H."/>
            <person name="Doddapaneni H."/>
            <person name="Dugan-Rocha S."/>
            <person name="Elkadiri S."/>
            <person name="Gnanaolivu R."/>
            <person name="Hernandez B."/>
            <person name="Skinner E."/>
            <person name="Javaid M."/>
            <person name="Lee S."/>
            <person name="Li M."/>
            <person name="Ming W."/>
            <person name="Munidasa M."/>
            <person name="Muniz J."/>
            <person name="Nguyen L."/>
            <person name="Hughes D."/>
            <person name="Osuji N."/>
            <person name="Pu L.-L."/>
            <person name="Puazo M."/>
            <person name="Qu C."/>
            <person name="Quiroz J."/>
            <person name="Raj R."/>
            <person name="Weissenberger G."/>
            <person name="Xin Y."/>
            <person name="Zou X."/>
            <person name="Han Y."/>
            <person name="Worley K."/>
            <person name="Muzny D."/>
            <person name="Gibbs R."/>
        </authorList>
    </citation>
    <scope>NUCLEOTIDE SEQUENCE</scope>
    <source>
        <strain evidence="2">Sampled in the wild</strain>
    </source>
</reference>
<dbReference type="EMBL" id="KZ309484">
    <property type="protein sequence ID" value="KAG8238990.1"/>
    <property type="molecule type" value="Genomic_DNA"/>
</dbReference>
<organism evidence="2 3">
    <name type="scientific">Ladona fulva</name>
    <name type="common">Scarce chaser dragonfly</name>
    <name type="synonym">Libellula fulva</name>
    <dbReference type="NCBI Taxonomy" id="123851"/>
    <lineage>
        <taxon>Eukaryota</taxon>
        <taxon>Metazoa</taxon>
        <taxon>Ecdysozoa</taxon>
        <taxon>Arthropoda</taxon>
        <taxon>Hexapoda</taxon>
        <taxon>Insecta</taxon>
        <taxon>Pterygota</taxon>
        <taxon>Palaeoptera</taxon>
        <taxon>Odonata</taxon>
        <taxon>Epiprocta</taxon>
        <taxon>Anisoptera</taxon>
        <taxon>Libelluloidea</taxon>
        <taxon>Libellulidae</taxon>
        <taxon>Ladona</taxon>
    </lineage>
</organism>
<gene>
    <name evidence="2" type="ORF">J437_LFUL005047</name>
</gene>
<name>A0A8K0KQ64_LADFU</name>
<evidence type="ECO:0000313" key="3">
    <source>
        <dbReference type="Proteomes" id="UP000792457"/>
    </source>
</evidence>
<keyword evidence="3" id="KW-1185">Reference proteome</keyword>
<comment type="caution">
    <text evidence="2">The sequence shown here is derived from an EMBL/GenBank/DDBJ whole genome shotgun (WGS) entry which is preliminary data.</text>
</comment>
<reference evidence="2" key="1">
    <citation type="submission" date="2013-04" db="EMBL/GenBank/DDBJ databases">
        <authorList>
            <person name="Qu J."/>
            <person name="Murali S.C."/>
            <person name="Bandaranaike D."/>
            <person name="Bellair M."/>
            <person name="Blankenburg K."/>
            <person name="Chao H."/>
            <person name="Dinh H."/>
            <person name="Doddapaneni H."/>
            <person name="Downs B."/>
            <person name="Dugan-Rocha S."/>
            <person name="Elkadiri S."/>
            <person name="Gnanaolivu R.D."/>
            <person name="Hernandez B."/>
            <person name="Javaid M."/>
            <person name="Jayaseelan J.C."/>
            <person name="Lee S."/>
            <person name="Li M."/>
            <person name="Ming W."/>
            <person name="Munidasa M."/>
            <person name="Muniz J."/>
            <person name="Nguyen L."/>
            <person name="Ongeri F."/>
            <person name="Osuji N."/>
            <person name="Pu L.-L."/>
            <person name="Puazo M."/>
            <person name="Qu C."/>
            <person name="Quiroz J."/>
            <person name="Raj R."/>
            <person name="Weissenberger G."/>
            <person name="Xin Y."/>
            <person name="Zou X."/>
            <person name="Han Y."/>
            <person name="Richards S."/>
            <person name="Worley K."/>
            <person name="Muzny D."/>
            <person name="Gibbs R."/>
        </authorList>
    </citation>
    <scope>NUCLEOTIDE SEQUENCE</scope>
    <source>
        <strain evidence="2">Sampled in the wild</strain>
    </source>
</reference>
<evidence type="ECO:0000313" key="2">
    <source>
        <dbReference type="EMBL" id="KAG8238990.1"/>
    </source>
</evidence>
<accession>A0A8K0KQ64</accession>
<dbReference type="AlphaFoldDB" id="A0A8K0KQ64"/>
<protein>
    <submittedName>
        <fullName evidence="2">Uncharacterized protein</fullName>
    </submittedName>
</protein>
<feature type="region of interest" description="Disordered" evidence="1">
    <location>
        <begin position="84"/>
        <end position="108"/>
    </location>
</feature>